<feature type="domain" description="CheW-like" evidence="1">
    <location>
        <begin position="1"/>
        <end position="131"/>
    </location>
</feature>
<accession>A0ABS4IN58</accession>
<reference evidence="2 3" key="1">
    <citation type="submission" date="2021-03" db="EMBL/GenBank/DDBJ databases">
        <title>Genomic Encyclopedia of Type Strains, Phase IV (KMG-IV): sequencing the most valuable type-strain genomes for metagenomic binning, comparative biology and taxonomic classification.</title>
        <authorList>
            <person name="Goeker M."/>
        </authorList>
    </citation>
    <scope>NUCLEOTIDE SEQUENCE [LARGE SCALE GENOMIC DNA]</scope>
    <source>
        <strain evidence="2 3">DSM 26048</strain>
    </source>
</reference>
<dbReference type="Gene3D" id="2.30.30.40">
    <property type="entry name" value="SH3 Domains"/>
    <property type="match status" value="1"/>
</dbReference>
<name>A0ABS4IN58_9BACL</name>
<proteinExistence type="predicted"/>
<dbReference type="InterPro" id="IPR002545">
    <property type="entry name" value="CheW-lke_dom"/>
</dbReference>
<dbReference type="SUPFAM" id="SSF50341">
    <property type="entry name" value="CheW-like"/>
    <property type="match status" value="1"/>
</dbReference>
<keyword evidence="3" id="KW-1185">Reference proteome</keyword>
<comment type="caution">
    <text evidence="2">The sequence shown here is derived from an EMBL/GenBank/DDBJ whole genome shotgun (WGS) entry which is preliminary data.</text>
</comment>
<dbReference type="PANTHER" id="PTHR22617">
    <property type="entry name" value="CHEMOTAXIS SENSOR HISTIDINE KINASE-RELATED"/>
    <property type="match status" value="1"/>
</dbReference>
<evidence type="ECO:0000313" key="3">
    <source>
        <dbReference type="Proteomes" id="UP001519287"/>
    </source>
</evidence>
<dbReference type="RefSeq" id="WP_209969783.1">
    <property type="nucleotide sequence ID" value="NZ_JAGGLB010000002.1"/>
</dbReference>
<sequence>MVVGKESYAINIQDIHEIIRLQPITDIPNCNSYVRGVINLRGKVVPVVSLRNLFGMSDIEGTKSTRIVVIKHKEESVGIIVDHVSKVTSYAEIQAPPEQVGGIHGAYFLGIGIREGNLVGILKMNEVLLQE</sequence>
<dbReference type="EMBL" id="JAGGLB010000002">
    <property type="protein sequence ID" value="MBP1989004.1"/>
    <property type="molecule type" value="Genomic_DNA"/>
</dbReference>
<dbReference type="Proteomes" id="UP001519287">
    <property type="component" value="Unassembled WGS sequence"/>
</dbReference>
<protein>
    <submittedName>
        <fullName evidence="2">Purine-binding chemotaxis protein CheW</fullName>
    </submittedName>
</protein>
<dbReference type="InterPro" id="IPR039315">
    <property type="entry name" value="CheW"/>
</dbReference>
<dbReference type="PANTHER" id="PTHR22617:SF23">
    <property type="entry name" value="CHEMOTAXIS PROTEIN CHEW"/>
    <property type="match status" value="1"/>
</dbReference>
<dbReference type="Pfam" id="PF01584">
    <property type="entry name" value="CheW"/>
    <property type="match status" value="1"/>
</dbReference>
<organism evidence="2 3">
    <name type="scientific">Paenibacillus eucommiae</name>
    <dbReference type="NCBI Taxonomy" id="1355755"/>
    <lineage>
        <taxon>Bacteria</taxon>
        <taxon>Bacillati</taxon>
        <taxon>Bacillota</taxon>
        <taxon>Bacilli</taxon>
        <taxon>Bacillales</taxon>
        <taxon>Paenibacillaceae</taxon>
        <taxon>Paenibacillus</taxon>
    </lineage>
</organism>
<evidence type="ECO:0000313" key="2">
    <source>
        <dbReference type="EMBL" id="MBP1989004.1"/>
    </source>
</evidence>
<evidence type="ECO:0000259" key="1">
    <source>
        <dbReference type="PROSITE" id="PS50851"/>
    </source>
</evidence>
<dbReference type="PROSITE" id="PS50851">
    <property type="entry name" value="CHEW"/>
    <property type="match status" value="1"/>
</dbReference>
<dbReference type="Gene3D" id="2.40.50.180">
    <property type="entry name" value="CheA-289, Domain 4"/>
    <property type="match status" value="1"/>
</dbReference>
<dbReference type="SMART" id="SM00260">
    <property type="entry name" value="CheW"/>
    <property type="match status" value="1"/>
</dbReference>
<gene>
    <name evidence="2" type="ORF">J2Z66_000599</name>
</gene>
<dbReference type="InterPro" id="IPR036061">
    <property type="entry name" value="CheW-like_dom_sf"/>
</dbReference>